<proteinExistence type="predicted"/>
<dbReference type="GO" id="GO:0005737">
    <property type="term" value="C:cytoplasm"/>
    <property type="evidence" value="ECO:0007669"/>
    <property type="project" value="TreeGrafter"/>
</dbReference>
<feature type="compositionally biased region" description="Low complexity" evidence="3">
    <location>
        <begin position="1270"/>
        <end position="1285"/>
    </location>
</feature>
<dbReference type="InterPro" id="IPR000219">
    <property type="entry name" value="DH_dom"/>
</dbReference>
<feature type="compositionally biased region" description="Acidic residues" evidence="3">
    <location>
        <begin position="1966"/>
        <end position="1978"/>
    </location>
</feature>
<dbReference type="Pfam" id="PF00621">
    <property type="entry name" value="RhoGEF"/>
    <property type="match status" value="1"/>
</dbReference>
<feature type="compositionally biased region" description="Low complexity" evidence="3">
    <location>
        <begin position="1901"/>
        <end position="1927"/>
    </location>
</feature>
<protein>
    <recommendedName>
        <fullName evidence="4">DH domain-containing protein</fullName>
    </recommendedName>
</protein>
<feature type="region of interest" description="Disordered" evidence="3">
    <location>
        <begin position="1771"/>
        <end position="2073"/>
    </location>
</feature>
<evidence type="ECO:0000313" key="5">
    <source>
        <dbReference type="EMBL" id="ORY62757.1"/>
    </source>
</evidence>
<dbReference type="PANTHER" id="PTHR22826">
    <property type="entry name" value="RHO GUANINE EXCHANGE FACTOR-RELATED"/>
    <property type="match status" value="1"/>
</dbReference>
<feature type="compositionally biased region" description="Low complexity" evidence="3">
    <location>
        <begin position="905"/>
        <end position="973"/>
    </location>
</feature>
<feature type="compositionally biased region" description="Basic and acidic residues" evidence="3">
    <location>
        <begin position="1857"/>
        <end position="1872"/>
    </location>
</feature>
<evidence type="ECO:0000256" key="2">
    <source>
        <dbReference type="SAM" id="Coils"/>
    </source>
</evidence>
<evidence type="ECO:0000256" key="3">
    <source>
        <dbReference type="SAM" id="MobiDB-lite"/>
    </source>
</evidence>
<feature type="compositionally biased region" description="Polar residues" evidence="3">
    <location>
        <begin position="1016"/>
        <end position="1031"/>
    </location>
</feature>
<keyword evidence="6" id="KW-1185">Reference proteome</keyword>
<feature type="region of interest" description="Disordered" evidence="3">
    <location>
        <begin position="36"/>
        <end position="82"/>
    </location>
</feature>
<dbReference type="Gene3D" id="1.20.900.10">
    <property type="entry name" value="Dbl homology (DH) domain"/>
    <property type="match status" value="1"/>
</dbReference>
<dbReference type="PROSITE" id="PS50010">
    <property type="entry name" value="DH_2"/>
    <property type="match status" value="1"/>
</dbReference>
<feature type="compositionally biased region" description="Polar residues" evidence="3">
    <location>
        <begin position="190"/>
        <end position="252"/>
    </location>
</feature>
<organism evidence="5 6">
    <name type="scientific">Neocallimastix californiae</name>
    <dbReference type="NCBI Taxonomy" id="1754190"/>
    <lineage>
        <taxon>Eukaryota</taxon>
        <taxon>Fungi</taxon>
        <taxon>Fungi incertae sedis</taxon>
        <taxon>Chytridiomycota</taxon>
        <taxon>Chytridiomycota incertae sedis</taxon>
        <taxon>Neocallimastigomycetes</taxon>
        <taxon>Neocallimastigales</taxon>
        <taxon>Neocallimastigaceae</taxon>
        <taxon>Neocallimastix</taxon>
    </lineage>
</organism>
<evidence type="ECO:0000313" key="6">
    <source>
        <dbReference type="Proteomes" id="UP000193920"/>
    </source>
</evidence>
<feature type="compositionally biased region" description="Acidic residues" evidence="3">
    <location>
        <begin position="1048"/>
        <end position="1057"/>
    </location>
</feature>
<dbReference type="InterPro" id="IPR035899">
    <property type="entry name" value="DBL_dom_sf"/>
</dbReference>
<accession>A0A1Y2DU36</accession>
<feature type="compositionally biased region" description="Basic and acidic residues" evidence="3">
    <location>
        <begin position="2029"/>
        <end position="2055"/>
    </location>
</feature>
<feature type="compositionally biased region" description="Polar residues" evidence="3">
    <location>
        <begin position="2059"/>
        <end position="2073"/>
    </location>
</feature>
<evidence type="ECO:0000256" key="1">
    <source>
        <dbReference type="ARBA" id="ARBA00022658"/>
    </source>
</evidence>
<dbReference type="GO" id="GO:0005085">
    <property type="term" value="F:guanyl-nucleotide exchange factor activity"/>
    <property type="evidence" value="ECO:0007669"/>
    <property type="project" value="UniProtKB-KW"/>
</dbReference>
<feature type="domain" description="DH" evidence="4">
    <location>
        <begin position="1537"/>
        <end position="1785"/>
    </location>
</feature>
<dbReference type="SMART" id="SM00325">
    <property type="entry name" value="RhoGEF"/>
    <property type="match status" value="1"/>
</dbReference>
<comment type="caution">
    <text evidence="5">The sequence shown here is derived from an EMBL/GenBank/DDBJ whole genome shotgun (WGS) entry which is preliminary data.</text>
</comment>
<feature type="coiled-coil region" evidence="2">
    <location>
        <begin position="1179"/>
        <end position="1215"/>
    </location>
</feature>
<feature type="compositionally biased region" description="Low complexity" evidence="3">
    <location>
        <begin position="786"/>
        <end position="815"/>
    </location>
</feature>
<feature type="compositionally biased region" description="Low complexity" evidence="3">
    <location>
        <begin position="842"/>
        <end position="852"/>
    </location>
</feature>
<sequence length="2100" mass="232181">MSTNNNSESLQDLNETKIITNSINNIKACENDVNKSSNLSLNKTTPINSKKPTVISTTSPNKGRPRTTSLSNQNKSKVKVLSNSNTEKINATNPSKIIPSLTKTASTTTKTFTSNSTNSSTTSLKPNIITNVKSKSTTTLKPKSKVTSTSTTVKPKVTSTSTTVKPKVSTHLNSVKPKVSTHLNSVKPKVSSSLNSVKPKVSSSLNSVKPKVSSSLNSVKPKISSTHNTVKSSINSNATSTTLNKIKSTPNSDVPKKTRSTLTVNTLSKTKSSTGSSLSTITKPKTSLHTSKVTSARLNSTTNSRLKPSTASTSTIKSPTSSTLKKPSVTTRPRSSLSSISTSSNASKIKTSPTYTSSSSSKTSTTHVRRKKPSPYANVKAKVNSLPSKSLSKNSSVSSNITVKPKNSTSITAKKSSTLSNTDITVKKENQEQEQPCLIVTTASIKKDEKEKEKLVENITKLEEDKNQTTPENSSENVNSLSKALQDISKTDGNKLSNISPIETPLLSSPVITNGALKHDDTLLPQSSPGISKLNALNTDIIKTTTINNEILNEYIKNIKYDPANVEHIDPNTLAFGDDEEEEEKQAPSTFIADSKHYDNISVNTDDFLDCESSFSDTKSSLISEITSMSNLSTISSLSSITHKSSNHSITSGMSIHALKSVFDNAAATQPLRSSPIPQSTHKIRKLNPQTLQLFEKPSSINDLDKHSTTTKIYTIKSTSVGLSKASSIPSSPTVKARVDSNFNKLSTTKSTSIGLSKVSSSASSPSLRQTPLMKAVKARVDSNFNNKSSVTKSTTSIGLSRSSGSSPVTSPSLRQTPLMKAVKARVDSNFNTACRSPSATSVNSLNNVSLSPIRSKTPTIHNTLTKKAASTSSVINRPGSKTSINSTVNRNKTPTISSSLPKNKTPTLSSSLPKSTTSTKSTVTRNKTPTLSGSLSKTSTSTSSLEKSSVTRTKTPTLSSSLSKTSATTGSLDKLSVTRTKTPTLSNSLSKSSPKISSATPTPPSPLISSKPVHLSTTIPRRNTRVTSLQPEAKDNLASSSEITMPETEDELEPMNESESLPPANDEKNEIGVSDIYKEEEVEEEEEEFHDSNDGTFLTDNVLIAEPETIKDRKEEAIPSYTVKKHTLDQSQICEITEDSFILNQYVEDNNYFQTKHSNHEELIGDLIHAELIIDQIKQEAKRKAEEFKLNYEKEKKELENQKLEEKEGSIENEQYDDVETETLNEDDGMSLGSISVKKLLKKNISSIIKPKNFTNLIKKRSSVELNESFESNNSLSDNNSEVSAISEKRDSKGSTSYVLSMFMQSFNGANSLIKKKKNGESTEDMKISISGPYQNNEVKPYDAVSLDSNLLGPPSNKPVIVPLNTTIEIPKRVSSAVPYSDDDSLSSSVASNSFKMNKFTINYPMKLDASSTIQSTPLKLLNKSIEKNKHISADSAIYLNDSITYENIKEIINEEWTDTLNKQKFGVSDIREENESDITTENGSSTSIGSSLKTIQNNEILRHLSISHESIMSISSEANEEISEAQAVLQKQLKKINNIIYEITTTERTYVNELGKLLEIYYYPMDQNQVLNNNEMNILYSNIVDIYQFHSEIFYPKLELVQKEHEKNIKLIKEMDAFKSSSSIKLINETISIEAFFKIVSWPFQFLYKPYYINFKKASDFVTILNGNQKHKYNSNNILIQAEEFGFNTNYPIFERENKKKFKKLRAFLKSSTERMDHKQVDILGYLILPIQRLPRYLLLLEGLAKSTKLLEEAVAKLVPKGSVLKKVDEEAKKDEEEEEIKKIDDTSIKNESKKEEEEVKEEKAKKEDISSKDESNGEKEKEDTSKVDKEKKEEEVKKEELKDTLNKSSNETRNNIESRKANDRTERAKKAPVNVKSMIAQIESNNNSKIPARSGVRNNTKSSTKINKNGNTTSRVNNNNVTKVQTLGSGNSIRDNNKNIHSGIPTKINNNDKISTVDIKEEEKEEEKEEKEEEKEEIKIEEIKEEEEEKEKEEIKVEEIKEEKKEEKEEEKEEIKVEEITESNDDDKNNDDTGSKKELEKKENNNENEKLMMDSSVLSETNNNSDNNHSFSKTYTIAMAAEDIKNIIELCNKAISS</sequence>
<name>A0A1Y2DU36_9FUNG</name>
<gene>
    <name evidence="5" type="ORF">LY90DRAFT_700991</name>
</gene>
<feature type="compositionally biased region" description="Polar residues" evidence="3">
    <location>
        <begin position="284"/>
        <end position="306"/>
    </location>
</feature>
<dbReference type="InterPro" id="IPR051336">
    <property type="entry name" value="RhoGEF_Guanine_NuclExch_SF"/>
</dbReference>
<feature type="compositionally biased region" description="Low complexity" evidence="3">
    <location>
        <begin position="981"/>
        <end position="1001"/>
    </location>
</feature>
<feature type="region of interest" description="Disordered" evidence="3">
    <location>
        <begin position="1270"/>
        <end position="1291"/>
    </location>
</feature>
<feature type="compositionally biased region" description="Basic and acidic residues" evidence="3">
    <location>
        <begin position="1771"/>
        <end position="1848"/>
    </location>
</feature>
<feature type="compositionally biased region" description="Low complexity" evidence="3">
    <location>
        <begin position="307"/>
        <end position="366"/>
    </location>
</feature>
<feature type="compositionally biased region" description="Polar residues" evidence="3">
    <location>
        <begin position="401"/>
        <end position="414"/>
    </location>
</feature>
<keyword evidence="2" id="KW-0175">Coiled coil</keyword>
<feature type="compositionally biased region" description="Basic and acidic residues" evidence="3">
    <location>
        <begin position="1995"/>
        <end position="2022"/>
    </location>
</feature>
<evidence type="ECO:0000259" key="4">
    <source>
        <dbReference type="PROSITE" id="PS50010"/>
    </source>
</evidence>
<dbReference type="SUPFAM" id="SSF48065">
    <property type="entry name" value="DBL homology domain (DH-domain)"/>
    <property type="match status" value="1"/>
</dbReference>
<feature type="region of interest" description="Disordered" evidence="3">
    <location>
        <begin position="833"/>
        <end position="1072"/>
    </location>
</feature>
<feature type="compositionally biased region" description="Polar residues" evidence="3">
    <location>
        <begin position="1928"/>
        <end position="1937"/>
    </location>
</feature>
<keyword evidence="1" id="KW-0344">Guanine-nucleotide releasing factor</keyword>
<reference evidence="5 6" key="1">
    <citation type="submission" date="2016-08" db="EMBL/GenBank/DDBJ databases">
        <title>A Parts List for Fungal Cellulosomes Revealed by Comparative Genomics.</title>
        <authorList>
            <consortium name="DOE Joint Genome Institute"/>
            <person name="Haitjema C.H."/>
            <person name="Gilmore S.P."/>
            <person name="Henske J.K."/>
            <person name="Solomon K.V."/>
            <person name="De Groot R."/>
            <person name="Kuo A."/>
            <person name="Mondo S.J."/>
            <person name="Salamov A.A."/>
            <person name="Labutti K."/>
            <person name="Zhao Z."/>
            <person name="Chiniquy J."/>
            <person name="Barry K."/>
            <person name="Brewer H.M."/>
            <person name="Purvine S.O."/>
            <person name="Wright A.T."/>
            <person name="Boxma B."/>
            <person name="Van Alen T."/>
            <person name="Hackstein J.H."/>
            <person name="Baker S.E."/>
            <person name="Grigoriev I.V."/>
            <person name="O'Malley M.A."/>
        </authorList>
    </citation>
    <scope>NUCLEOTIDE SEQUENCE [LARGE SCALE GENOMIC DNA]</scope>
    <source>
        <strain evidence="5 6">G1</strain>
    </source>
</reference>
<feature type="compositionally biased region" description="Polar residues" evidence="3">
    <location>
        <begin position="853"/>
        <end position="903"/>
    </location>
</feature>
<dbReference type="STRING" id="1754190.A0A1Y2DU36"/>
<dbReference type="Proteomes" id="UP000193920">
    <property type="component" value="Unassembled WGS sequence"/>
</dbReference>
<dbReference type="EMBL" id="MCOG01000057">
    <property type="protein sequence ID" value="ORY62757.1"/>
    <property type="molecule type" value="Genomic_DNA"/>
</dbReference>
<feature type="region of interest" description="Disordered" evidence="3">
    <location>
        <begin position="786"/>
        <end position="816"/>
    </location>
</feature>
<feature type="compositionally biased region" description="Low complexity" evidence="3">
    <location>
        <begin position="266"/>
        <end position="283"/>
    </location>
</feature>
<feature type="compositionally biased region" description="Low complexity" evidence="3">
    <location>
        <begin position="382"/>
        <end position="400"/>
    </location>
</feature>
<feature type="region of interest" description="Disordered" evidence="3">
    <location>
        <begin position="181"/>
        <end position="414"/>
    </location>
</feature>
<dbReference type="OrthoDB" id="6152532at2759"/>